<dbReference type="Proteomes" id="UP001054945">
    <property type="component" value="Unassembled WGS sequence"/>
</dbReference>
<dbReference type="EMBL" id="BPLR01010297">
    <property type="protein sequence ID" value="GIY38396.1"/>
    <property type="molecule type" value="Genomic_DNA"/>
</dbReference>
<name>A0AAV4SZF1_CAEEX</name>
<gene>
    <name evidence="2" type="ORF">CEXT_757311</name>
</gene>
<evidence type="ECO:0000313" key="2">
    <source>
        <dbReference type="EMBL" id="GIY38396.1"/>
    </source>
</evidence>
<organism evidence="2 3">
    <name type="scientific">Caerostris extrusa</name>
    <name type="common">Bark spider</name>
    <name type="synonym">Caerostris bankana</name>
    <dbReference type="NCBI Taxonomy" id="172846"/>
    <lineage>
        <taxon>Eukaryota</taxon>
        <taxon>Metazoa</taxon>
        <taxon>Ecdysozoa</taxon>
        <taxon>Arthropoda</taxon>
        <taxon>Chelicerata</taxon>
        <taxon>Arachnida</taxon>
        <taxon>Araneae</taxon>
        <taxon>Araneomorphae</taxon>
        <taxon>Entelegynae</taxon>
        <taxon>Araneoidea</taxon>
        <taxon>Araneidae</taxon>
        <taxon>Caerostris</taxon>
    </lineage>
</organism>
<evidence type="ECO:0000313" key="3">
    <source>
        <dbReference type="Proteomes" id="UP001054945"/>
    </source>
</evidence>
<proteinExistence type="predicted"/>
<comment type="caution">
    <text evidence="2">The sequence shown here is derived from an EMBL/GenBank/DDBJ whole genome shotgun (WGS) entry which is preliminary data.</text>
</comment>
<feature type="region of interest" description="Disordered" evidence="1">
    <location>
        <begin position="1"/>
        <end position="20"/>
    </location>
</feature>
<sequence length="83" mass="9395">MKGNSNGQAGKKEKKRKNEKKTVFISAADHNLPHLELSGPGSIAEDILLWISNRKSIPKTLFLGFLLQKRHAGNLFEFDHIQR</sequence>
<dbReference type="AlphaFoldDB" id="A0AAV4SZF1"/>
<evidence type="ECO:0000256" key="1">
    <source>
        <dbReference type="SAM" id="MobiDB-lite"/>
    </source>
</evidence>
<accession>A0AAV4SZF1</accession>
<reference evidence="2 3" key="1">
    <citation type="submission" date="2021-06" db="EMBL/GenBank/DDBJ databases">
        <title>Caerostris extrusa draft genome.</title>
        <authorList>
            <person name="Kono N."/>
            <person name="Arakawa K."/>
        </authorList>
    </citation>
    <scope>NUCLEOTIDE SEQUENCE [LARGE SCALE GENOMIC DNA]</scope>
</reference>
<keyword evidence="3" id="KW-1185">Reference proteome</keyword>
<protein>
    <submittedName>
        <fullName evidence="2">Uncharacterized protein</fullName>
    </submittedName>
</protein>